<gene>
    <name evidence="2" type="ORF">AUR65_011670</name>
</gene>
<proteinExistence type="predicted"/>
<name>A0A2P4NPN5_9EURY</name>
<sequence length="268" mass="29606">MNGNRHDDPHMADAPTDFDDSLISSVADAVETCLNRREDIQPVLSEIRNSTLRGEPAQSQLNELLDAEPALAGAGIAAARDDFEELLAATEDNGELSEADVNDFMSFWGRNEWIEAGVEAYRKGNAHGSTFWTSVGLDCHRRNNRVYVQHQLEWGLDEVHDIDAPLDTIWNDLLARLKAIMKKLEDEEMMGESEARFLANSKQTVEEIYAHLDSMDVDDELEDEANEGVRNGDGDSTGDGEASGDSSLDGLFGTSDEDDRDESHLGFA</sequence>
<evidence type="ECO:0000313" key="3">
    <source>
        <dbReference type="Proteomes" id="UP000053621"/>
    </source>
</evidence>
<protein>
    <submittedName>
        <fullName evidence="2">Uncharacterized protein</fullName>
    </submittedName>
</protein>
<keyword evidence="3" id="KW-1185">Reference proteome</keyword>
<evidence type="ECO:0000313" key="2">
    <source>
        <dbReference type="EMBL" id="POG55079.1"/>
    </source>
</evidence>
<comment type="caution">
    <text evidence="2">The sequence shown here is derived from an EMBL/GenBank/DDBJ whole genome shotgun (WGS) entry which is preliminary data.</text>
</comment>
<feature type="region of interest" description="Disordered" evidence="1">
    <location>
        <begin position="218"/>
        <end position="268"/>
    </location>
</feature>
<dbReference type="Proteomes" id="UP000053621">
    <property type="component" value="Unassembled WGS sequence"/>
</dbReference>
<reference evidence="2" key="1">
    <citation type="submission" date="2017-08" db="EMBL/GenBank/DDBJ databases">
        <title>Haloferax marisrubri sp. nov., isolated from the Discovery deep brine-seawater interface in the Red Sea.</title>
        <authorList>
            <person name="Zhang G."/>
            <person name="Stingl U."/>
        </authorList>
    </citation>
    <scope>NUCLEOTIDE SEQUENCE [LARGE SCALE GENOMIC DNA]</scope>
    <source>
        <strain evidence="2">SB3</strain>
    </source>
</reference>
<dbReference type="EMBL" id="LOPW02000016">
    <property type="protein sequence ID" value="POG55079.1"/>
    <property type="molecule type" value="Genomic_DNA"/>
</dbReference>
<accession>A0A2P4NPN5</accession>
<organism evidence="2 3">
    <name type="scientific">Haloferax marisrubri</name>
    <dbReference type="NCBI Taxonomy" id="1544719"/>
    <lineage>
        <taxon>Archaea</taxon>
        <taxon>Methanobacteriati</taxon>
        <taxon>Methanobacteriota</taxon>
        <taxon>Stenosarchaea group</taxon>
        <taxon>Halobacteria</taxon>
        <taxon>Halobacteriales</taxon>
        <taxon>Haloferacaceae</taxon>
        <taxon>Haloferax</taxon>
    </lineage>
</organism>
<dbReference type="AlphaFoldDB" id="A0A2P4NPN5"/>
<evidence type="ECO:0000256" key="1">
    <source>
        <dbReference type="SAM" id="MobiDB-lite"/>
    </source>
</evidence>